<gene>
    <name evidence="1" type="ORF">EZS28_040460</name>
</gene>
<dbReference type="EMBL" id="SNRW01022175">
    <property type="protein sequence ID" value="KAA6364013.1"/>
    <property type="molecule type" value="Genomic_DNA"/>
</dbReference>
<dbReference type="AlphaFoldDB" id="A0A5J4U189"/>
<feature type="non-terminal residue" evidence="1">
    <location>
        <position position="1"/>
    </location>
</feature>
<evidence type="ECO:0000313" key="1">
    <source>
        <dbReference type="EMBL" id="KAA6364013.1"/>
    </source>
</evidence>
<reference evidence="1 2" key="1">
    <citation type="submission" date="2019-03" db="EMBL/GenBank/DDBJ databases">
        <title>Single cell metagenomics reveals metabolic interactions within the superorganism composed of flagellate Streblomastix strix and complex community of Bacteroidetes bacteria on its surface.</title>
        <authorList>
            <person name="Treitli S.C."/>
            <person name="Kolisko M."/>
            <person name="Husnik F."/>
            <person name="Keeling P."/>
            <person name="Hampl V."/>
        </authorList>
    </citation>
    <scope>NUCLEOTIDE SEQUENCE [LARGE SCALE GENOMIC DNA]</scope>
    <source>
        <strain evidence="1">ST1C</strain>
    </source>
</reference>
<accession>A0A5J4U189</accession>
<organism evidence="1 2">
    <name type="scientific">Streblomastix strix</name>
    <dbReference type="NCBI Taxonomy" id="222440"/>
    <lineage>
        <taxon>Eukaryota</taxon>
        <taxon>Metamonada</taxon>
        <taxon>Preaxostyla</taxon>
        <taxon>Oxymonadida</taxon>
        <taxon>Streblomastigidae</taxon>
        <taxon>Streblomastix</taxon>
    </lineage>
</organism>
<protein>
    <submittedName>
        <fullName evidence="1">Uncharacterized protein</fullName>
    </submittedName>
</protein>
<comment type="caution">
    <text evidence="1">The sequence shown here is derived from an EMBL/GenBank/DDBJ whole genome shotgun (WGS) entry which is preliminary data.</text>
</comment>
<sequence>GQEQEGDGNREPLTLLPVMRTNFEPYDKGRELILEAARAVMDAMTEFESEGSKSFNQVLVAMRHLISSVKKQFAWEEHEMCHRVGVTEFEVKRKIDEMGKNQQEDPDVFGVVKINEHQQSHIIIRQRLTLLYDSIFQAERNKKGDKQEIDQQENEGKDIIKKKPSLSSRLWHKFQINVLGASDNSHICAVGTTARNVLLQLFDSHFSEEDIKVSELLIKLEEKDTQDD</sequence>
<proteinExistence type="predicted"/>
<dbReference type="Proteomes" id="UP000324800">
    <property type="component" value="Unassembled WGS sequence"/>
</dbReference>
<evidence type="ECO:0000313" key="2">
    <source>
        <dbReference type="Proteomes" id="UP000324800"/>
    </source>
</evidence>
<name>A0A5J4U189_9EUKA</name>